<dbReference type="AlphaFoldDB" id="A0A1J5PQ94"/>
<proteinExistence type="predicted"/>
<keyword evidence="1" id="KW-0808">Transferase</keyword>
<gene>
    <name evidence="1" type="primary">cobT_13</name>
    <name evidence="1" type="ORF">GALL_445950</name>
</gene>
<sequence length="258" mass="27945">MSDLDLYAKFSDLETLDLSTGDTAFGKLAPVASWLTATGLAKSENEELKRELILIDEQALASIEDNSIEAAIELGIEKVDRAIDSGSELLIVTSTRTQTHYDLEILVGALTRTDAATVAARHGLDDQTWMEIVVEIRDQIFANRDHLADPIALLANTKSLDVASMLGAILQSANRKTPVVLIGDAAHCAALLATRISHPCREWVMPALDLTSPVGVLTQRHLNRTPILELGMTLENDSTTAIALTTPIIDVVRSLLRS</sequence>
<comment type="caution">
    <text evidence="1">The sequence shown here is derived from an EMBL/GenBank/DDBJ whole genome shotgun (WGS) entry which is preliminary data.</text>
</comment>
<protein>
    <submittedName>
        <fullName evidence="1">Nicotinate-nucleotide--dimethylbenzimidazole phosphoribosyltransferase</fullName>
        <ecNumber evidence="1">2.4.2.21</ecNumber>
    </submittedName>
</protein>
<dbReference type="PANTHER" id="PTHR43463:SF1">
    <property type="entry name" value="NICOTINATE-NUCLEOTIDE--DIMETHYLBENZIMIDAZOLE PHOSPHORIBOSYLTRANSFERASE"/>
    <property type="match status" value="1"/>
</dbReference>
<dbReference type="EC" id="2.4.2.21" evidence="1"/>
<dbReference type="PANTHER" id="PTHR43463">
    <property type="entry name" value="NICOTINATE-NUCLEOTIDE--DIMETHYLBENZIMIDAZOLE PHOSPHORIBOSYLTRANSFERASE"/>
    <property type="match status" value="1"/>
</dbReference>
<dbReference type="InterPro" id="IPR036087">
    <property type="entry name" value="Nict_dMeBzImd_PRibTrfase_sf"/>
</dbReference>
<dbReference type="SUPFAM" id="SSF52733">
    <property type="entry name" value="Nicotinate mononucleotide:5,6-dimethylbenzimidazole phosphoribosyltransferase (CobT)"/>
    <property type="match status" value="1"/>
</dbReference>
<dbReference type="GO" id="GO:0008939">
    <property type="term" value="F:nicotinate-nucleotide-dimethylbenzimidazole phosphoribosyltransferase activity"/>
    <property type="evidence" value="ECO:0007669"/>
    <property type="project" value="UniProtKB-EC"/>
</dbReference>
<name>A0A1J5PQ94_9ZZZZ</name>
<dbReference type="Pfam" id="PF02277">
    <property type="entry name" value="DBI_PRT"/>
    <property type="match status" value="1"/>
</dbReference>
<organism evidence="1">
    <name type="scientific">mine drainage metagenome</name>
    <dbReference type="NCBI Taxonomy" id="410659"/>
    <lineage>
        <taxon>unclassified sequences</taxon>
        <taxon>metagenomes</taxon>
        <taxon>ecological metagenomes</taxon>
    </lineage>
</organism>
<dbReference type="EMBL" id="MLJW01002743">
    <property type="protein sequence ID" value="OIQ73766.1"/>
    <property type="molecule type" value="Genomic_DNA"/>
</dbReference>
<dbReference type="InterPro" id="IPR003200">
    <property type="entry name" value="Nict_dMeBzImd_PRibTrfase"/>
</dbReference>
<keyword evidence="1" id="KW-0328">Glycosyltransferase</keyword>
<accession>A0A1J5PQ94</accession>
<reference evidence="1" key="1">
    <citation type="submission" date="2016-10" db="EMBL/GenBank/DDBJ databases">
        <title>Sequence of Gallionella enrichment culture.</title>
        <authorList>
            <person name="Poehlein A."/>
            <person name="Muehling M."/>
            <person name="Daniel R."/>
        </authorList>
    </citation>
    <scope>NUCLEOTIDE SEQUENCE</scope>
</reference>
<evidence type="ECO:0000313" key="1">
    <source>
        <dbReference type="EMBL" id="OIQ73766.1"/>
    </source>
</evidence>
<dbReference type="Gene3D" id="3.40.50.10210">
    <property type="match status" value="1"/>
</dbReference>